<name>A0ABQ3C3B7_9FLAO</name>
<dbReference type="SUPFAM" id="SSF140931">
    <property type="entry name" value="Fic-like"/>
    <property type="match status" value="1"/>
</dbReference>
<evidence type="ECO:0000259" key="1">
    <source>
        <dbReference type="PROSITE" id="PS51459"/>
    </source>
</evidence>
<keyword evidence="3" id="KW-1185">Reference proteome</keyword>
<evidence type="ECO:0000313" key="2">
    <source>
        <dbReference type="EMBL" id="GGZ66357.1"/>
    </source>
</evidence>
<dbReference type="PANTHER" id="PTHR13504">
    <property type="entry name" value="FIDO DOMAIN-CONTAINING PROTEIN DDB_G0283145"/>
    <property type="match status" value="1"/>
</dbReference>
<dbReference type="InterPro" id="IPR036597">
    <property type="entry name" value="Fido-like_dom_sf"/>
</dbReference>
<evidence type="ECO:0000313" key="3">
    <source>
        <dbReference type="Proteomes" id="UP000615593"/>
    </source>
</evidence>
<organism evidence="2 3">
    <name type="scientific">Mesonia mobilis</name>
    <dbReference type="NCBI Taxonomy" id="369791"/>
    <lineage>
        <taxon>Bacteria</taxon>
        <taxon>Pseudomonadati</taxon>
        <taxon>Bacteroidota</taxon>
        <taxon>Flavobacteriia</taxon>
        <taxon>Flavobacteriales</taxon>
        <taxon>Flavobacteriaceae</taxon>
        <taxon>Mesonia</taxon>
    </lineage>
</organism>
<dbReference type="Proteomes" id="UP000615593">
    <property type="component" value="Unassembled WGS sequence"/>
</dbReference>
<dbReference type="PANTHER" id="PTHR13504:SF38">
    <property type="entry name" value="FIDO DOMAIN-CONTAINING PROTEIN"/>
    <property type="match status" value="1"/>
</dbReference>
<gene>
    <name evidence="2" type="ORF">GCM10008088_29010</name>
</gene>
<dbReference type="Gene3D" id="1.10.3290.10">
    <property type="entry name" value="Fido-like domain"/>
    <property type="match status" value="1"/>
</dbReference>
<dbReference type="InterPro" id="IPR003812">
    <property type="entry name" value="Fido"/>
</dbReference>
<reference evidence="3" key="1">
    <citation type="journal article" date="2019" name="Int. J. Syst. Evol. Microbiol.">
        <title>The Global Catalogue of Microorganisms (GCM) 10K type strain sequencing project: providing services to taxonomists for standard genome sequencing and annotation.</title>
        <authorList>
            <consortium name="The Broad Institute Genomics Platform"/>
            <consortium name="The Broad Institute Genome Sequencing Center for Infectious Disease"/>
            <person name="Wu L."/>
            <person name="Ma J."/>
        </authorList>
    </citation>
    <scope>NUCLEOTIDE SEQUENCE [LARGE SCALE GENOMIC DNA]</scope>
    <source>
        <strain evidence="3">KCTC 12708</strain>
    </source>
</reference>
<sequence length="338" mass="39325">MIVSLIISNDSIKMNPPYEITPEILKLITSISEKIGEINATYLNRPSPKLRKQNKIKTIHSSLKIEGNSLTEEQITALLEKKRVIGPKKDVEEVLNAIEIYENLNQYDPNSEKSFLKAHQHLMKNLIDYAGKYRRQGVGIVKGSKVEHLAPPFENVAFLMKDLFKYLKNSDEIELIKSCVFHYEMEFIHPFLDGNGRMGRLWQTLILMEKYPIFEFLPFETMISNDQEKYYKALAQSDKSGKSTKFIEYMLAVIDASINKLLDFNNRTLNENDRLEYFISLNKNEFSRKDYMDIFKDISSSTASRDLKKGLELNLFKKIGEKNKTKYKIITGHNKELR</sequence>
<protein>
    <submittedName>
        <fullName evidence="2">Cell filamentation protein Fic</fullName>
    </submittedName>
</protein>
<dbReference type="InterPro" id="IPR040198">
    <property type="entry name" value="Fido_containing"/>
</dbReference>
<dbReference type="Pfam" id="PF02661">
    <property type="entry name" value="Fic"/>
    <property type="match status" value="1"/>
</dbReference>
<accession>A0ABQ3C3B7</accession>
<dbReference type="PROSITE" id="PS51459">
    <property type="entry name" value="FIDO"/>
    <property type="match status" value="1"/>
</dbReference>
<proteinExistence type="predicted"/>
<dbReference type="EMBL" id="BMWY01000044">
    <property type="protein sequence ID" value="GGZ66357.1"/>
    <property type="molecule type" value="Genomic_DNA"/>
</dbReference>
<comment type="caution">
    <text evidence="2">The sequence shown here is derived from an EMBL/GenBank/DDBJ whole genome shotgun (WGS) entry which is preliminary data.</text>
</comment>
<feature type="domain" description="Fido" evidence="1">
    <location>
        <begin position="110"/>
        <end position="252"/>
    </location>
</feature>